<keyword evidence="1" id="KW-0812">Transmembrane</keyword>
<protein>
    <submittedName>
        <fullName evidence="3">YjiH family protein</fullName>
    </submittedName>
</protein>
<comment type="caution">
    <text evidence="3">The sequence shown here is derived from an EMBL/GenBank/DDBJ whole genome shotgun (WGS) entry which is preliminary data.</text>
</comment>
<dbReference type="Proteomes" id="UP001284771">
    <property type="component" value="Unassembled WGS sequence"/>
</dbReference>
<dbReference type="Pfam" id="PF07670">
    <property type="entry name" value="Gate"/>
    <property type="match status" value="1"/>
</dbReference>
<feature type="transmembrane region" description="Helical" evidence="1">
    <location>
        <begin position="147"/>
        <end position="172"/>
    </location>
</feature>
<organism evidence="3 4">
    <name type="scientific">Priestia flexa</name>
    <dbReference type="NCBI Taxonomy" id="86664"/>
    <lineage>
        <taxon>Bacteria</taxon>
        <taxon>Bacillati</taxon>
        <taxon>Bacillota</taxon>
        <taxon>Bacilli</taxon>
        <taxon>Bacillales</taxon>
        <taxon>Bacillaceae</taxon>
        <taxon>Priestia</taxon>
    </lineage>
</organism>
<evidence type="ECO:0000313" key="3">
    <source>
        <dbReference type="EMBL" id="MDW8517221.1"/>
    </source>
</evidence>
<feature type="transmembrane region" description="Helical" evidence="1">
    <location>
        <begin position="402"/>
        <end position="423"/>
    </location>
</feature>
<proteinExistence type="predicted"/>
<evidence type="ECO:0000259" key="2">
    <source>
        <dbReference type="Pfam" id="PF07670"/>
    </source>
</evidence>
<feature type="transmembrane region" description="Helical" evidence="1">
    <location>
        <begin position="327"/>
        <end position="351"/>
    </location>
</feature>
<keyword evidence="4" id="KW-1185">Reference proteome</keyword>
<feature type="transmembrane region" description="Helical" evidence="1">
    <location>
        <begin position="104"/>
        <end position="127"/>
    </location>
</feature>
<feature type="transmembrane region" description="Helical" evidence="1">
    <location>
        <begin position="57"/>
        <end position="83"/>
    </location>
</feature>
<gene>
    <name evidence="3" type="ORF">RIB56_13910</name>
</gene>
<feature type="transmembrane region" description="Helical" evidence="1">
    <location>
        <begin position="20"/>
        <end position="37"/>
    </location>
</feature>
<evidence type="ECO:0000256" key="1">
    <source>
        <dbReference type="SAM" id="Phobius"/>
    </source>
</evidence>
<name>A0ABU4J895_9BACI</name>
<dbReference type="EMBL" id="JAWUZT010000042">
    <property type="protein sequence ID" value="MDW8517221.1"/>
    <property type="molecule type" value="Genomic_DNA"/>
</dbReference>
<dbReference type="RefSeq" id="WP_235932321.1">
    <property type="nucleotide sequence ID" value="NZ_CP126088.1"/>
</dbReference>
<keyword evidence="1" id="KW-0472">Membrane</keyword>
<evidence type="ECO:0000313" key="4">
    <source>
        <dbReference type="Proteomes" id="UP001284771"/>
    </source>
</evidence>
<reference evidence="4" key="1">
    <citation type="submission" date="2023-07" db="EMBL/GenBank/DDBJ databases">
        <title>Draft genomic sequences of Priestia flexa CCM isolated from the soil of an abandoned mine contaminated by free cyanide in the high Andean zone of Tacna, Peru.</title>
        <authorList>
            <person name="Caceda Quiroz C.J."/>
            <person name="Maraza Chooque G.J."/>
            <person name="Fora Quispe G.L."/>
            <person name="Carpio Mamani M."/>
        </authorList>
    </citation>
    <scope>NUCLEOTIDE SEQUENCE [LARGE SCALE GENOMIC DNA]</scope>
    <source>
        <strain evidence="4">CCM</strain>
    </source>
</reference>
<feature type="transmembrane region" description="Helical" evidence="1">
    <location>
        <begin position="246"/>
        <end position="264"/>
    </location>
</feature>
<accession>A0ABU4J895</accession>
<feature type="transmembrane region" description="Helical" evidence="1">
    <location>
        <begin position="218"/>
        <end position="240"/>
    </location>
</feature>
<sequence length="457" mass="50004">MSSVPAKKVQDKGYSRGDYVRFIVPSVLGILLFMIPIPMEDGTTVFVAFVANWLGDVFASTIPMIAAILMGITFIGTCVAKWGKPDFIMNSPFLKNLFDVSIPFFLARTLGFLLAAMVVLGIGPAFITSDDTGGFLLTGLVPVLLTTFLLAGFFLPLLLDFGLLDLCGVLFAKLMRPLFKLPGRSSMDCLASWIGDGTIGVFLTSKQYEDGHYTEREAAIISTTFSVVSITFSIVVITEIGLAHMFVPYYLTIVAVGLVLAFIMPRIPPLSLKKNTYFKEIEREDESFIPKGQTPFQWGTEKAIEQARKNGSVSTFFRNGTKNVLDMWLAVIPVVMTIGTISVIVAEYTPFFEWIGKPFVPLLGLMGVPEAADASVSILVGFADMFLPAILSSGIESEMTRFIIACLSVTQLVYMSEVGGLILGSKLPIRFKDLVLVFILRTAIALPLIVLIAHFIF</sequence>
<feature type="domain" description="Nucleoside transporter/FeoB GTPase Gate" evidence="2">
    <location>
        <begin position="143"/>
        <end position="242"/>
    </location>
</feature>
<dbReference type="InterPro" id="IPR011642">
    <property type="entry name" value="Gate_dom"/>
</dbReference>
<feature type="transmembrane region" description="Helical" evidence="1">
    <location>
        <begin position="435"/>
        <end position="456"/>
    </location>
</feature>
<feature type="transmembrane region" description="Helical" evidence="1">
    <location>
        <begin position="371"/>
        <end position="390"/>
    </location>
</feature>
<keyword evidence="1" id="KW-1133">Transmembrane helix</keyword>